<dbReference type="AlphaFoldDB" id="D1PW88"/>
<organism evidence="1 2">
    <name type="scientific">Hallella bergensis DSM 17361</name>
    <dbReference type="NCBI Taxonomy" id="585502"/>
    <lineage>
        <taxon>Bacteria</taxon>
        <taxon>Pseudomonadati</taxon>
        <taxon>Bacteroidota</taxon>
        <taxon>Bacteroidia</taxon>
        <taxon>Bacteroidales</taxon>
        <taxon>Prevotellaceae</taxon>
        <taxon>Hallella</taxon>
    </lineage>
</organism>
<dbReference type="EMBL" id="ACKS01000052">
    <property type="protein sequence ID" value="EFA44365.1"/>
    <property type="molecule type" value="Genomic_DNA"/>
</dbReference>
<evidence type="ECO:0000313" key="1">
    <source>
        <dbReference type="EMBL" id="EFA44365.1"/>
    </source>
</evidence>
<sequence length="110" mass="12657">MNKFLDLSDSQRKNVYESFAHKAGLTAQVIEKDFWVTAILQAVFTQSIVKHIVFKCGRSISKDWKLICRFSKDIDISVEPVLPGVPEADLTKKANLEINKRNIALYFRRN</sequence>
<evidence type="ECO:0000313" key="2">
    <source>
        <dbReference type="Proteomes" id="UP000003160"/>
    </source>
</evidence>
<accession>D1PW88</accession>
<proteinExistence type="predicted"/>
<name>D1PW88_9BACT</name>
<dbReference type="HOGENOM" id="CLU_2168682_0_0_10"/>
<protein>
    <submittedName>
        <fullName evidence="1">Uncharacterized protein</fullName>
    </submittedName>
</protein>
<reference evidence="1 2" key="1">
    <citation type="submission" date="2009-10" db="EMBL/GenBank/DDBJ databases">
        <authorList>
            <person name="Qin X."/>
            <person name="Bachman B."/>
            <person name="Battles P."/>
            <person name="Bell A."/>
            <person name="Bess C."/>
            <person name="Bickham C."/>
            <person name="Chaboub L."/>
            <person name="Chen D."/>
            <person name="Coyle M."/>
            <person name="Deiros D.R."/>
            <person name="Dinh H."/>
            <person name="Forbes L."/>
            <person name="Fowler G."/>
            <person name="Francisco L."/>
            <person name="Fu Q."/>
            <person name="Gubbala S."/>
            <person name="Hale W."/>
            <person name="Han Y."/>
            <person name="Hemphill L."/>
            <person name="Highlander S.K."/>
            <person name="Hirani K."/>
            <person name="Hogues M."/>
            <person name="Jackson L."/>
            <person name="Jakkamsetti A."/>
            <person name="Javaid M."/>
            <person name="Jiang H."/>
            <person name="Korchina V."/>
            <person name="Kovar C."/>
            <person name="Lara F."/>
            <person name="Lee S."/>
            <person name="Mata R."/>
            <person name="Mathew T."/>
            <person name="Moen C."/>
            <person name="Morales K."/>
            <person name="Munidasa M."/>
            <person name="Nazareth L."/>
            <person name="Ngo R."/>
            <person name="Nguyen L."/>
            <person name="Okwuonu G."/>
            <person name="Ongeri F."/>
            <person name="Patil S."/>
            <person name="Petrosino J."/>
            <person name="Pham C."/>
            <person name="Pham P."/>
            <person name="Pu L.-L."/>
            <person name="Puazo M."/>
            <person name="Raj R."/>
            <person name="Reid J."/>
            <person name="Rouhana J."/>
            <person name="Saada N."/>
            <person name="Shang Y."/>
            <person name="Simmons D."/>
            <person name="Thornton R."/>
            <person name="Warren J."/>
            <person name="Weissenberger G."/>
            <person name="Zhang J."/>
            <person name="Zhang L."/>
            <person name="Zhou C."/>
            <person name="Zhu D."/>
            <person name="Muzny D."/>
            <person name="Worley K."/>
            <person name="Gibbs R."/>
        </authorList>
    </citation>
    <scope>NUCLEOTIDE SEQUENCE [LARGE SCALE GENOMIC DNA]</scope>
    <source>
        <strain evidence="1 2">DSM 17361</strain>
    </source>
</reference>
<dbReference type="eggNOG" id="COG2253">
    <property type="taxonomic scope" value="Bacteria"/>
</dbReference>
<comment type="caution">
    <text evidence="1">The sequence shown here is derived from an EMBL/GenBank/DDBJ whole genome shotgun (WGS) entry which is preliminary data.</text>
</comment>
<gene>
    <name evidence="1" type="ORF">HMPREF0645_1223</name>
</gene>
<keyword evidence="2" id="KW-1185">Reference proteome</keyword>
<dbReference type="Proteomes" id="UP000003160">
    <property type="component" value="Unassembled WGS sequence"/>
</dbReference>
<dbReference type="Gene3D" id="3.10.450.620">
    <property type="entry name" value="JHP933, nucleotidyltransferase-like core domain"/>
    <property type="match status" value="1"/>
</dbReference>
<dbReference type="RefSeq" id="WP_007173328.1">
    <property type="nucleotide sequence ID" value="NZ_GG704780.1"/>
</dbReference>